<dbReference type="PANTHER" id="PTHR36840">
    <property type="entry name" value="BLL5714 PROTEIN"/>
    <property type="match status" value="1"/>
</dbReference>
<accession>A0A6M4MC78</accession>
<dbReference type="Pfam" id="PF06772">
    <property type="entry name" value="LtrA"/>
    <property type="match status" value="1"/>
</dbReference>
<feature type="transmembrane region" description="Helical" evidence="1">
    <location>
        <begin position="106"/>
        <end position="126"/>
    </location>
</feature>
<feature type="transmembrane region" description="Helical" evidence="1">
    <location>
        <begin position="132"/>
        <end position="152"/>
    </location>
</feature>
<reference evidence="3" key="1">
    <citation type="submission" date="2014-12" db="EMBL/GenBank/DDBJ databases">
        <title>Complete genome sequence of a multi-drug resistant Klebsiella pneumoniae.</title>
        <authorList>
            <person name="Hua X."/>
            <person name="Chen Q."/>
            <person name="Li X."/>
            <person name="Feng Y."/>
            <person name="Ruan Z."/>
            <person name="Yu Y."/>
        </authorList>
    </citation>
    <scope>NUCLEOTIDE SEQUENCE [LARGE SCALE GENOMIC DNA]</scope>
    <source>
        <strain evidence="3">5.12</strain>
    </source>
</reference>
<dbReference type="RefSeq" id="WP_083638320.1">
    <property type="nucleotide sequence ID" value="NZ_CP052766.1"/>
</dbReference>
<dbReference type="Proteomes" id="UP000219285">
    <property type="component" value="Chromosome"/>
</dbReference>
<dbReference type="PANTHER" id="PTHR36840:SF1">
    <property type="entry name" value="BLL5714 PROTEIN"/>
    <property type="match status" value="1"/>
</dbReference>
<dbReference type="OrthoDB" id="7698234at2"/>
<name>A0A6M4MC78_9ALTE</name>
<keyword evidence="1" id="KW-0472">Membrane</keyword>
<dbReference type="EMBL" id="CP052766">
    <property type="protein sequence ID" value="QJR80155.1"/>
    <property type="molecule type" value="Genomic_DNA"/>
</dbReference>
<feature type="transmembrane region" description="Helical" evidence="1">
    <location>
        <begin position="257"/>
        <end position="277"/>
    </location>
</feature>
<dbReference type="InterPro" id="IPR010640">
    <property type="entry name" value="Low_temperature_requirement_A"/>
</dbReference>
<keyword evidence="3" id="KW-1185">Reference proteome</keyword>
<organism evidence="2 3">
    <name type="scientific">Alteromonas pelagimontana</name>
    <dbReference type="NCBI Taxonomy" id="1858656"/>
    <lineage>
        <taxon>Bacteria</taxon>
        <taxon>Pseudomonadati</taxon>
        <taxon>Pseudomonadota</taxon>
        <taxon>Gammaproteobacteria</taxon>
        <taxon>Alteromonadales</taxon>
        <taxon>Alteromonadaceae</taxon>
        <taxon>Alteromonas/Salinimonas group</taxon>
        <taxon>Alteromonas</taxon>
    </lineage>
</organism>
<keyword evidence="1" id="KW-0812">Transmembrane</keyword>
<feature type="transmembrane region" description="Helical" evidence="1">
    <location>
        <begin position="325"/>
        <end position="347"/>
    </location>
</feature>
<protein>
    <submittedName>
        <fullName evidence="2">Low temperature requirement protein A</fullName>
    </submittedName>
</protein>
<dbReference type="AlphaFoldDB" id="A0A6M4MC78"/>
<evidence type="ECO:0000313" key="2">
    <source>
        <dbReference type="EMBL" id="QJR80155.1"/>
    </source>
</evidence>
<feature type="transmembrane region" description="Helical" evidence="1">
    <location>
        <begin position="43"/>
        <end position="64"/>
    </location>
</feature>
<dbReference type="KEGG" id="apel:CA267_004875"/>
<feature type="transmembrane region" description="Helical" evidence="1">
    <location>
        <begin position="289"/>
        <end position="313"/>
    </location>
</feature>
<feature type="transmembrane region" description="Helical" evidence="1">
    <location>
        <begin position="164"/>
        <end position="182"/>
    </location>
</feature>
<evidence type="ECO:0000313" key="3">
    <source>
        <dbReference type="Proteomes" id="UP000219285"/>
    </source>
</evidence>
<gene>
    <name evidence="2" type="ORF">CA267_004875</name>
</gene>
<keyword evidence="1" id="KW-1133">Transmembrane helix</keyword>
<feature type="transmembrane region" description="Helical" evidence="1">
    <location>
        <begin position="76"/>
        <end position="94"/>
    </location>
</feature>
<reference evidence="2 3" key="2">
    <citation type="submission" date="2020-04" db="EMBL/GenBank/DDBJ databases">
        <title>Complete genome sequence of Alteromonas pelagimontana 5.12T.</title>
        <authorList>
            <person name="Sinha R.K."/>
            <person name="Krishnan K.P."/>
            <person name="Kurian J.P."/>
        </authorList>
    </citation>
    <scope>NUCLEOTIDE SEQUENCE [LARGE SCALE GENOMIC DNA]</scope>
    <source>
        <strain evidence="2 3">5.12</strain>
    </source>
</reference>
<proteinExistence type="predicted"/>
<feature type="transmembrane region" description="Helical" evidence="1">
    <location>
        <begin position="226"/>
        <end position="245"/>
    </location>
</feature>
<feature type="transmembrane region" description="Helical" evidence="1">
    <location>
        <begin position="188"/>
        <end position="205"/>
    </location>
</feature>
<feature type="transmembrane region" description="Helical" evidence="1">
    <location>
        <begin position="359"/>
        <end position="390"/>
    </location>
</feature>
<sequence length="398" mass="43954">MLASKPSIEKQQGQLHRLFKIRLKPMSPRDMQQEHRAATPLELLFDLVSVIAIAAAAAGLHHALAEAHYIDGISKYIAAIFAIWWAWMNYTWFASAYDNDDPLFRLLTMVIMAGALTLAAGISQFFEQLDFGLVVMGYVIIRLAMVALWLRAAKHDRARRKTTLSYAVGIALVQLYWVGLLLADMSSLSLFFGGFAIGIGLELSVPALAERHGTTPWHRDHIVERYGLLNIIVLGETLLAGSMALNQINLDNFDTRFVYLAISSLVILFSLWWLYFSREEQLQHKQLKLALIWGYGHLVIYLAGAAVGAGFALQVDILAGHSTTSILIAHYAVAIPIAAYFGGIWFVRDRYVLGSAAKGILPLFACLIIISPPLVGLGGVACLTVMSVYLRNHLASTQ</sequence>
<evidence type="ECO:0000256" key="1">
    <source>
        <dbReference type="SAM" id="Phobius"/>
    </source>
</evidence>